<dbReference type="AlphaFoldDB" id="A0A9Q0JCY2"/>
<accession>A0A9Q0JCY2</accession>
<evidence type="ECO:0000259" key="3">
    <source>
        <dbReference type="PROSITE" id="PS50127"/>
    </source>
</evidence>
<comment type="caution">
    <text evidence="4">The sequence shown here is derived from an EMBL/GenBank/DDBJ whole genome shotgun (WGS) entry which is preliminary data.</text>
</comment>
<dbReference type="OrthoDB" id="47801at2759"/>
<keyword evidence="1" id="KW-0808">Transferase</keyword>
<sequence>MDVFSGDSDWESSSDSGSSEDIEELDFLYGGEAHSIVSSLTETIGKIDDLLSFERGFIHGDIVCSVTDPSGQMGRVTSVNMFVDLESIHGKIIKNVDSKKLLRIRSLLLGDYVVYGPWIGRVEKIVDAVTIIFDDGTSSEVTGQDLEKLVPISRNLIEDSAFPYYPGQRVQIRHSTVSKSTKWLCAAWKECQDLGTVSAVKPGLVYVDWLASAVLGHDSSFPTPCRVQDAKNLTPLSCFPHENWQLGDWCILSTADSEGGKEQNFFQLLKEHRKMGNGFKRQDQCPNFQAIFLIVKTKTVVDVVWQDGECSRGLDSQCLLPVNIVNAHDFLPGQFVLEKGTCDDPHVSGNQKWGVVDYVDAKERTVRVKWKSKGAQENVEVSDQMEETVSAYELVEHPDFSYCYGDVVFRHLDQHDHLNGQTGNNEDAALKGNGCAQEEIDCTSRSYLLYIGCVTGFKDGAVEVTWASGSKTKVAPTDIFRIDKYEGSATPHSEEQSIEVNEDIVDPNEQFSVVKGKDFLNSDGNTEECKKYSWESSAFSFPRNTVAFFTSIAASIFGSYCSTSASGPNSSDEISNDQNECIAPEEKEILEACDICMEMRPLIVAGMERLEHKTVNEEVSNIRESKELPSFSGSENLKHYRQFDMVNDCSDHHFLDVTGKGVALSQVNKSWLKKVQQDWSILEKDLPDSIYVRIYEERMDLIRAAIVGASGTPYNDGLFFFDIYLPPEYPYKPPLVHYRSGGLRVNPNLYESGKALVLNEKPYFNEAGYDKQVGRAEGEKNSVSYNENAFLMTWKSMLYLLRQPPKHFEELLEEHLKRRSLSILSACEAYMKGAPVALGCGKPEHDDQKGSSTGFKIMLAKLFPKLVEAFSEKGIDCSPFNAPKE</sequence>
<dbReference type="PANTHER" id="PTHR46116">
    <property type="entry name" value="(E3-INDEPENDENT) E2 UBIQUITIN-CONJUGATING ENZYME"/>
    <property type="match status" value="1"/>
</dbReference>
<reference evidence="4" key="2">
    <citation type="journal article" date="2023" name="Plants (Basel)">
        <title>Annotation of the Turnera subulata (Passifloraceae) Draft Genome Reveals the S-Locus Evolved after the Divergence of Turneroideae from Passifloroideae in a Stepwise Manner.</title>
        <authorList>
            <person name="Henning P.M."/>
            <person name="Roalson E.H."/>
            <person name="Mir W."/>
            <person name="McCubbin A.G."/>
            <person name="Shore J.S."/>
        </authorList>
    </citation>
    <scope>NUCLEOTIDE SEQUENCE</scope>
    <source>
        <strain evidence="4">F60SS</strain>
    </source>
</reference>
<dbReference type="Gene3D" id="3.10.110.10">
    <property type="entry name" value="Ubiquitin Conjugating Enzyme"/>
    <property type="match status" value="2"/>
</dbReference>
<dbReference type="PROSITE" id="PS50127">
    <property type="entry name" value="UBC_2"/>
    <property type="match status" value="1"/>
</dbReference>
<evidence type="ECO:0000256" key="2">
    <source>
        <dbReference type="ARBA" id="ARBA00022786"/>
    </source>
</evidence>
<proteinExistence type="predicted"/>
<dbReference type="InterPro" id="IPR000608">
    <property type="entry name" value="UBC"/>
</dbReference>
<dbReference type="InterPro" id="IPR016135">
    <property type="entry name" value="UBQ-conjugating_enzyme/RWD"/>
</dbReference>
<name>A0A9Q0JCY2_9ROSI</name>
<dbReference type="CDD" id="cd23837">
    <property type="entry name" value="UBCc_UBE2O"/>
    <property type="match status" value="1"/>
</dbReference>
<dbReference type="PANTHER" id="PTHR46116:SF15">
    <property type="entry name" value="(E3-INDEPENDENT) E2 UBIQUITIN-CONJUGATING ENZYME"/>
    <property type="match status" value="1"/>
</dbReference>
<dbReference type="InterPro" id="IPR057735">
    <property type="entry name" value="UBE2O-like_tSH3-B"/>
</dbReference>
<evidence type="ECO:0000313" key="4">
    <source>
        <dbReference type="EMBL" id="KAJ4836130.1"/>
    </source>
</evidence>
<evidence type="ECO:0000313" key="5">
    <source>
        <dbReference type="Proteomes" id="UP001141552"/>
    </source>
</evidence>
<feature type="domain" description="UBC core" evidence="3">
    <location>
        <begin position="670"/>
        <end position="821"/>
    </location>
</feature>
<dbReference type="GO" id="GO:0061631">
    <property type="term" value="F:ubiquitin conjugating enzyme activity"/>
    <property type="evidence" value="ECO:0007669"/>
    <property type="project" value="TreeGrafter"/>
</dbReference>
<dbReference type="Pfam" id="PF00179">
    <property type="entry name" value="UQ_con"/>
    <property type="match status" value="1"/>
</dbReference>
<gene>
    <name evidence="4" type="ORF">Tsubulata_036728</name>
</gene>
<dbReference type="Pfam" id="PF23044">
    <property type="entry name" value="SH3-C_UBE2O"/>
    <property type="match status" value="1"/>
</dbReference>
<keyword evidence="5" id="KW-1185">Reference proteome</keyword>
<organism evidence="4 5">
    <name type="scientific">Turnera subulata</name>
    <dbReference type="NCBI Taxonomy" id="218843"/>
    <lineage>
        <taxon>Eukaryota</taxon>
        <taxon>Viridiplantae</taxon>
        <taxon>Streptophyta</taxon>
        <taxon>Embryophyta</taxon>
        <taxon>Tracheophyta</taxon>
        <taxon>Spermatophyta</taxon>
        <taxon>Magnoliopsida</taxon>
        <taxon>eudicotyledons</taxon>
        <taxon>Gunneridae</taxon>
        <taxon>Pentapetalae</taxon>
        <taxon>rosids</taxon>
        <taxon>fabids</taxon>
        <taxon>Malpighiales</taxon>
        <taxon>Passifloraceae</taxon>
        <taxon>Turnera</taxon>
    </lineage>
</organism>
<reference evidence="4" key="1">
    <citation type="submission" date="2022-02" db="EMBL/GenBank/DDBJ databases">
        <authorList>
            <person name="Henning P.M."/>
            <person name="McCubbin A.G."/>
            <person name="Shore J.S."/>
        </authorList>
    </citation>
    <scope>NUCLEOTIDE SEQUENCE</scope>
    <source>
        <strain evidence="4">F60SS</strain>
        <tissue evidence="4">Leaves</tissue>
    </source>
</reference>
<dbReference type="Pfam" id="PF23043">
    <property type="entry name" value="SH3-B_UBE2O"/>
    <property type="match status" value="1"/>
</dbReference>
<dbReference type="EMBL" id="JAKUCV010004224">
    <property type="protein sequence ID" value="KAJ4836130.1"/>
    <property type="molecule type" value="Genomic_DNA"/>
</dbReference>
<dbReference type="SUPFAM" id="SSF54495">
    <property type="entry name" value="UBC-like"/>
    <property type="match status" value="1"/>
</dbReference>
<dbReference type="InterPro" id="IPR057733">
    <property type="entry name" value="UBE2O-like_SH3-B"/>
</dbReference>
<dbReference type="Pfam" id="PF23046">
    <property type="entry name" value="tSH3-B_UBE2O"/>
    <property type="match status" value="1"/>
</dbReference>
<dbReference type="InterPro" id="IPR057734">
    <property type="entry name" value="UBE2O-like_SH3-C"/>
</dbReference>
<dbReference type="SMART" id="SM00212">
    <property type="entry name" value="UBCc"/>
    <property type="match status" value="1"/>
</dbReference>
<keyword evidence="2" id="KW-0833">Ubl conjugation pathway</keyword>
<dbReference type="Proteomes" id="UP001141552">
    <property type="component" value="Unassembled WGS sequence"/>
</dbReference>
<protein>
    <recommendedName>
        <fullName evidence="3">UBC core domain-containing protein</fullName>
    </recommendedName>
</protein>
<evidence type="ECO:0000256" key="1">
    <source>
        <dbReference type="ARBA" id="ARBA00022679"/>
    </source>
</evidence>